<gene>
    <name evidence="2" type="ORF">J2Z79_002376</name>
</gene>
<comment type="caution">
    <text evidence="2">The sequence shown here is derived from an EMBL/GenBank/DDBJ whole genome shotgun (WGS) entry which is preliminary data.</text>
</comment>
<evidence type="ECO:0000313" key="2">
    <source>
        <dbReference type="EMBL" id="MBP2018960.1"/>
    </source>
</evidence>
<dbReference type="RefSeq" id="WP_209467083.1">
    <property type="nucleotide sequence ID" value="NZ_JAGGLG010000020.1"/>
</dbReference>
<protein>
    <recommendedName>
        <fullName evidence="1">DnaJ homologue subfamily C member 28 conserved domain-containing protein</fullName>
    </recommendedName>
</protein>
<name>A0ABS4JVI6_9FIRM</name>
<sequence>MAIRIVLIVAWLLVGLLVTPALTRLPEYLFDAASGGLQAWCWFDIFGKGGAGYRSRRVARGFACGGGCAQGERPLPFRPVPAGTGARTANPILQKGGGGAVAEENDHKPQKFTQAWLEEIIQEAMRKGEFDNLPGKGKPLDLEKDEPDPYAAGEGSWIVNRILRENKVAPLWIELEKAIREDREWLATHPKDHPERQERIRELNEKIMLYNLNKPRGILDKLRYRD</sequence>
<dbReference type="Proteomes" id="UP001519289">
    <property type="component" value="Unassembled WGS sequence"/>
</dbReference>
<evidence type="ECO:0000259" key="1">
    <source>
        <dbReference type="Pfam" id="PF09350"/>
    </source>
</evidence>
<organism evidence="2 3">
    <name type="scientific">Symbiobacterium terraclitae</name>
    <dbReference type="NCBI Taxonomy" id="557451"/>
    <lineage>
        <taxon>Bacteria</taxon>
        <taxon>Bacillati</taxon>
        <taxon>Bacillota</taxon>
        <taxon>Clostridia</taxon>
        <taxon>Eubacteriales</taxon>
        <taxon>Symbiobacteriaceae</taxon>
        <taxon>Symbiobacterium</taxon>
    </lineage>
</organism>
<dbReference type="InterPro" id="IPR052573">
    <property type="entry name" value="DnaJ_C_subfamily_28"/>
</dbReference>
<dbReference type="PANTHER" id="PTHR39158:SF1">
    <property type="entry name" value="DNAJ HOMOLOG SUBFAMILY C MEMBER 28"/>
    <property type="match status" value="1"/>
</dbReference>
<reference evidence="2 3" key="1">
    <citation type="submission" date="2021-03" db="EMBL/GenBank/DDBJ databases">
        <title>Genomic Encyclopedia of Type Strains, Phase IV (KMG-IV): sequencing the most valuable type-strain genomes for metagenomic binning, comparative biology and taxonomic classification.</title>
        <authorList>
            <person name="Goeker M."/>
        </authorList>
    </citation>
    <scope>NUCLEOTIDE SEQUENCE [LARGE SCALE GENOMIC DNA]</scope>
    <source>
        <strain evidence="2 3">DSM 27138</strain>
    </source>
</reference>
<dbReference type="Pfam" id="PF09350">
    <property type="entry name" value="DJC28_CD"/>
    <property type="match status" value="1"/>
</dbReference>
<keyword evidence="3" id="KW-1185">Reference proteome</keyword>
<feature type="domain" description="DnaJ homologue subfamily C member 28 conserved" evidence="1">
    <location>
        <begin position="116"/>
        <end position="186"/>
    </location>
</feature>
<dbReference type="EMBL" id="JAGGLG010000020">
    <property type="protein sequence ID" value="MBP2018960.1"/>
    <property type="molecule type" value="Genomic_DNA"/>
</dbReference>
<evidence type="ECO:0000313" key="3">
    <source>
        <dbReference type="Proteomes" id="UP001519289"/>
    </source>
</evidence>
<dbReference type="InterPro" id="IPR018961">
    <property type="entry name" value="DnaJ_homolog_subfam-C_membr-28"/>
</dbReference>
<accession>A0ABS4JVI6</accession>
<dbReference type="PANTHER" id="PTHR39158">
    <property type="entry name" value="OS08G0560600 PROTEIN"/>
    <property type="match status" value="1"/>
</dbReference>
<proteinExistence type="predicted"/>